<evidence type="ECO:0000256" key="3">
    <source>
        <dbReference type="ARBA" id="ARBA00023163"/>
    </source>
</evidence>
<evidence type="ECO:0000259" key="4">
    <source>
        <dbReference type="PROSITE" id="PS50043"/>
    </source>
</evidence>
<dbReference type="SUPFAM" id="SSF46894">
    <property type="entry name" value="C-terminal effector domain of the bipartite response regulators"/>
    <property type="match status" value="1"/>
</dbReference>
<proteinExistence type="predicted"/>
<evidence type="ECO:0000313" key="6">
    <source>
        <dbReference type="Proteomes" id="UP001474181"/>
    </source>
</evidence>
<protein>
    <submittedName>
        <fullName evidence="5">Response regulator transcription factor</fullName>
    </submittedName>
</protein>
<dbReference type="Pfam" id="PF00196">
    <property type="entry name" value="GerE"/>
    <property type="match status" value="1"/>
</dbReference>
<accession>A0ABV1XCD9</accession>
<dbReference type="RefSeq" id="WP_350790597.1">
    <property type="nucleotide sequence ID" value="NZ_JBEPEK010000645.1"/>
</dbReference>
<evidence type="ECO:0000256" key="2">
    <source>
        <dbReference type="ARBA" id="ARBA00023125"/>
    </source>
</evidence>
<dbReference type="Gene3D" id="1.10.10.10">
    <property type="entry name" value="Winged helix-like DNA-binding domain superfamily/Winged helix DNA-binding domain"/>
    <property type="match status" value="1"/>
</dbReference>
<evidence type="ECO:0000256" key="1">
    <source>
        <dbReference type="ARBA" id="ARBA00023015"/>
    </source>
</evidence>
<dbReference type="CDD" id="cd06170">
    <property type="entry name" value="LuxR_C_like"/>
    <property type="match status" value="1"/>
</dbReference>
<dbReference type="InterPro" id="IPR036388">
    <property type="entry name" value="WH-like_DNA-bd_sf"/>
</dbReference>
<dbReference type="PRINTS" id="PR00038">
    <property type="entry name" value="HTHLUXR"/>
</dbReference>
<dbReference type="EMBL" id="JBEPEK010000645">
    <property type="protein sequence ID" value="MER7186710.1"/>
    <property type="molecule type" value="Genomic_DNA"/>
</dbReference>
<comment type="caution">
    <text evidence="5">The sequence shown here is derived from an EMBL/GenBank/DDBJ whole genome shotgun (WGS) entry which is preliminary data.</text>
</comment>
<dbReference type="InterPro" id="IPR000792">
    <property type="entry name" value="Tscrpt_reg_LuxR_C"/>
</dbReference>
<keyword evidence="6" id="KW-1185">Reference proteome</keyword>
<keyword evidence="2" id="KW-0238">DNA-binding</keyword>
<organism evidence="5 6">
    <name type="scientific">Streptomyces hyaluromycini</name>
    <dbReference type="NCBI Taxonomy" id="1377993"/>
    <lineage>
        <taxon>Bacteria</taxon>
        <taxon>Bacillati</taxon>
        <taxon>Actinomycetota</taxon>
        <taxon>Actinomycetes</taxon>
        <taxon>Kitasatosporales</taxon>
        <taxon>Streptomycetaceae</taxon>
        <taxon>Streptomyces</taxon>
    </lineage>
</organism>
<name>A0ABV1XCD9_9ACTN</name>
<sequence length="94" mass="10006">AQRARLTLTARAARPVLDPAESLGLTSRERDVLRLVSAGRTNRQIAEELFISPKTASVHVSNILGKLGVAGRGEAAAVAHRLGLFPVEALDPTR</sequence>
<keyword evidence="1" id="KW-0805">Transcription regulation</keyword>
<dbReference type="PANTHER" id="PTHR44688:SF16">
    <property type="entry name" value="DNA-BINDING TRANSCRIPTIONAL ACTIVATOR DEVR_DOSR"/>
    <property type="match status" value="1"/>
</dbReference>
<gene>
    <name evidence="5" type="ORF">ABT404_45850</name>
</gene>
<feature type="non-terminal residue" evidence="5">
    <location>
        <position position="1"/>
    </location>
</feature>
<dbReference type="PROSITE" id="PS50043">
    <property type="entry name" value="HTH_LUXR_2"/>
    <property type="match status" value="1"/>
</dbReference>
<feature type="domain" description="HTH luxR-type" evidence="4">
    <location>
        <begin position="18"/>
        <end position="83"/>
    </location>
</feature>
<evidence type="ECO:0000313" key="5">
    <source>
        <dbReference type="EMBL" id="MER7186710.1"/>
    </source>
</evidence>
<reference evidence="5 6" key="1">
    <citation type="submission" date="2024-06" db="EMBL/GenBank/DDBJ databases">
        <title>The Natural Products Discovery Center: Release of the First 8490 Sequenced Strains for Exploring Actinobacteria Biosynthetic Diversity.</title>
        <authorList>
            <person name="Kalkreuter E."/>
            <person name="Kautsar S.A."/>
            <person name="Yang D."/>
            <person name="Bader C.D."/>
            <person name="Teijaro C.N."/>
            <person name="Fluegel L."/>
            <person name="Davis C.M."/>
            <person name="Simpson J.R."/>
            <person name="Lauterbach L."/>
            <person name="Steele A.D."/>
            <person name="Gui C."/>
            <person name="Meng S."/>
            <person name="Li G."/>
            <person name="Viehrig K."/>
            <person name="Ye F."/>
            <person name="Su P."/>
            <person name="Kiefer A.F."/>
            <person name="Nichols A."/>
            <person name="Cepeda A.J."/>
            <person name="Yan W."/>
            <person name="Fan B."/>
            <person name="Jiang Y."/>
            <person name="Adhikari A."/>
            <person name="Zheng C.-J."/>
            <person name="Schuster L."/>
            <person name="Cowan T.M."/>
            <person name="Smanski M.J."/>
            <person name="Chevrette M.G."/>
            <person name="De Carvalho L.P.S."/>
            <person name="Shen B."/>
        </authorList>
    </citation>
    <scope>NUCLEOTIDE SEQUENCE [LARGE SCALE GENOMIC DNA]</scope>
    <source>
        <strain evidence="5 6">NPDC000234</strain>
    </source>
</reference>
<dbReference type="PANTHER" id="PTHR44688">
    <property type="entry name" value="DNA-BINDING TRANSCRIPTIONAL ACTIVATOR DEVR_DOSR"/>
    <property type="match status" value="1"/>
</dbReference>
<dbReference type="SMART" id="SM00421">
    <property type="entry name" value="HTH_LUXR"/>
    <property type="match status" value="1"/>
</dbReference>
<dbReference type="InterPro" id="IPR016032">
    <property type="entry name" value="Sig_transdc_resp-reg_C-effctor"/>
</dbReference>
<dbReference type="Proteomes" id="UP001474181">
    <property type="component" value="Unassembled WGS sequence"/>
</dbReference>
<keyword evidence="3" id="KW-0804">Transcription</keyword>